<evidence type="ECO:0000313" key="2">
    <source>
        <dbReference type="Proteomes" id="UP000076871"/>
    </source>
</evidence>
<name>A0A165BSA8_9APHY</name>
<organism evidence="1 2">
    <name type="scientific">Laetiporus sulphureus 93-53</name>
    <dbReference type="NCBI Taxonomy" id="1314785"/>
    <lineage>
        <taxon>Eukaryota</taxon>
        <taxon>Fungi</taxon>
        <taxon>Dikarya</taxon>
        <taxon>Basidiomycota</taxon>
        <taxon>Agaricomycotina</taxon>
        <taxon>Agaricomycetes</taxon>
        <taxon>Polyporales</taxon>
        <taxon>Laetiporus</taxon>
    </lineage>
</organism>
<protein>
    <submittedName>
        <fullName evidence="1">Uncharacterized protein</fullName>
    </submittedName>
</protein>
<sequence>MHVISVHFTGKDEGVEQYEVELFRTFSKQVHYGDAKTPHEFAPVIFQSLVAMIEWPGWLTDSVEALKAVLYKDGSISHWAPTEFHPQPQQDLDNGWEVIPDTTIPVYDHVMLESLHMPAIHDIWLLVLDWVEVTTSLTWSTLWGNFILADFFFTSLDIHSTIGAMLSLLQAHLHFEEVINAILAGTLTHEKVQIQVASQLLTFIANCTVVDRHDLSFLGFTCPLLVG</sequence>
<dbReference type="Proteomes" id="UP000076871">
    <property type="component" value="Unassembled WGS sequence"/>
</dbReference>
<proteinExistence type="predicted"/>
<dbReference type="GeneID" id="63830342"/>
<dbReference type="RefSeq" id="XP_040759302.1">
    <property type="nucleotide sequence ID" value="XM_040913314.1"/>
</dbReference>
<reference evidence="1 2" key="1">
    <citation type="journal article" date="2016" name="Mol. Biol. Evol.">
        <title>Comparative Genomics of Early-Diverging Mushroom-Forming Fungi Provides Insights into the Origins of Lignocellulose Decay Capabilities.</title>
        <authorList>
            <person name="Nagy L.G."/>
            <person name="Riley R."/>
            <person name="Tritt A."/>
            <person name="Adam C."/>
            <person name="Daum C."/>
            <person name="Floudas D."/>
            <person name="Sun H."/>
            <person name="Yadav J.S."/>
            <person name="Pangilinan J."/>
            <person name="Larsson K.H."/>
            <person name="Matsuura K."/>
            <person name="Barry K."/>
            <person name="Labutti K."/>
            <person name="Kuo R."/>
            <person name="Ohm R.A."/>
            <person name="Bhattacharya S.S."/>
            <person name="Shirouzu T."/>
            <person name="Yoshinaga Y."/>
            <person name="Martin F.M."/>
            <person name="Grigoriev I.V."/>
            <person name="Hibbett D.S."/>
        </authorList>
    </citation>
    <scope>NUCLEOTIDE SEQUENCE [LARGE SCALE GENOMIC DNA]</scope>
    <source>
        <strain evidence="1 2">93-53</strain>
    </source>
</reference>
<dbReference type="InParanoid" id="A0A165BSA8"/>
<evidence type="ECO:0000313" key="1">
    <source>
        <dbReference type="EMBL" id="KZT01562.1"/>
    </source>
</evidence>
<keyword evidence="2" id="KW-1185">Reference proteome</keyword>
<dbReference type="AlphaFoldDB" id="A0A165BSA8"/>
<gene>
    <name evidence="1" type="ORF">LAESUDRAFT_763686</name>
</gene>
<dbReference type="EMBL" id="KV427663">
    <property type="protein sequence ID" value="KZT01562.1"/>
    <property type="molecule type" value="Genomic_DNA"/>
</dbReference>
<accession>A0A165BSA8</accession>